<dbReference type="Gene3D" id="1.20.58.1980">
    <property type="match status" value="1"/>
</dbReference>
<dbReference type="GO" id="GO:0003777">
    <property type="term" value="F:microtubule motor activity"/>
    <property type="evidence" value="ECO:0007669"/>
    <property type="project" value="InterPro"/>
</dbReference>
<sequence>MLWSASPMLLIFFFLVCKSTSNSDPCLVEKLLVFCSSSIVPQNLICSPSSRSFEDTYNTLRYADRAKHIRADVKKNVMSVDFHITNYKKYVQDLEKQNQELRQTKQQLLECLEKADTGSNQTISPIMRQVQERLKDLFRVRRDMCKKQMDSEGAKRELKWKVSRREQAIKRVQQLTGTSSILNKHFGVIERMKKRIEKEEQSLQQSTRHIHDQHNLIRKAVAEFTVSDGTQALELLDLNVKSYILESTLHDNEMYLAFVKKLARAQERQATVTENLLTSLLQLVKRQHDVLHSQDLLSPELQHKYEQCCYLVEERGVAFSQQQSVPSPLHRPHSGHNTTVGSREDSGGDVTFSPSSAVATASAVGTGGDGDLFSISDVIDIKMPRLKAHDLLQRVAEVKPQAPQRVLKPISAVRPDVRLNSHQDPASSNSPLPSMPLPLPSQQASLSQASALSPDKPVSNTATSHNPIKQLHFHLDACPSHRERNNSIHCKDKKWESKQLITSSTSRLGENLGVHAAARLQSQPTHHQFAICRTSQRKLPTSPPLPVVFDSGQQSPLSVDAHSSTDNLSNTFQVLRPTLPNTPCIDAVTSPNRQHQIQHPQTPQCLVSSSSLMPVNTPRGKRPVSSGHQHRLSFHEAYGEGGKSQSHCQLLAAQGDSRGQHLQHTCNMSRLNANNGNSNASVRQSAVSCVNPRACFPSSTPEKNALQNAASRTNSPSLRPDSTQQNSQVSTSSK</sequence>
<organism evidence="6 7">
    <name type="scientific">Elysia marginata</name>
    <dbReference type="NCBI Taxonomy" id="1093978"/>
    <lineage>
        <taxon>Eukaryota</taxon>
        <taxon>Metazoa</taxon>
        <taxon>Spiralia</taxon>
        <taxon>Lophotrochozoa</taxon>
        <taxon>Mollusca</taxon>
        <taxon>Gastropoda</taxon>
        <taxon>Heterobranchia</taxon>
        <taxon>Euthyneura</taxon>
        <taxon>Panpulmonata</taxon>
        <taxon>Sacoglossa</taxon>
        <taxon>Placobranchoidea</taxon>
        <taxon>Plakobranchidae</taxon>
        <taxon>Elysia</taxon>
    </lineage>
</organism>
<feature type="chain" id="PRO_5043315762" evidence="5">
    <location>
        <begin position="24"/>
        <end position="734"/>
    </location>
</feature>
<evidence type="ECO:0000256" key="5">
    <source>
        <dbReference type="SAM" id="SignalP"/>
    </source>
</evidence>
<feature type="region of interest" description="Disordered" evidence="4">
    <location>
        <begin position="323"/>
        <end position="348"/>
    </location>
</feature>
<feature type="region of interest" description="Disordered" evidence="4">
    <location>
        <begin position="697"/>
        <end position="734"/>
    </location>
</feature>
<feature type="signal peptide" evidence="5">
    <location>
        <begin position="1"/>
        <end position="23"/>
    </location>
</feature>
<dbReference type="SUPFAM" id="SSF52540">
    <property type="entry name" value="P-loop containing nucleoside triphosphate hydrolases"/>
    <property type="match status" value="1"/>
</dbReference>
<proteinExistence type="predicted"/>
<dbReference type="AlphaFoldDB" id="A0AAV4I8E2"/>
<protein>
    <submittedName>
        <fullName evidence="6">Kinesin-like protein</fullName>
    </submittedName>
</protein>
<evidence type="ECO:0000256" key="3">
    <source>
        <dbReference type="SAM" id="Coils"/>
    </source>
</evidence>
<feature type="compositionally biased region" description="Low complexity" evidence="4">
    <location>
        <begin position="722"/>
        <end position="734"/>
    </location>
</feature>
<evidence type="ECO:0000256" key="4">
    <source>
        <dbReference type="SAM" id="MobiDB-lite"/>
    </source>
</evidence>
<feature type="region of interest" description="Disordered" evidence="4">
    <location>
        <begin position="406"/>
        <end position="464"/>
    </location>
</feature>
<keyword evidence="7" id="KW-1185">Reference proteome</keyword>
<dbReference type="GO" id="GO:0007018">
    <property type="term" value="P:microtubule-based movement"/>
    <property type="evidence" value="ECO:0007669"/>
    <property type="project" value="InterPro"/>
</dbReference>
<evidence type="ECO:0000313" key="6">
    <source>
        <dbReference type="EMBL" id="GFS06205.1"/>
    </source>
</evidence>
<keyword evidence="1 3" id="KW-0175">Coiled coil</keyword>
<evidence type="ECO:0000313" key="7">
    <source>
        <dbReference type="Proteomes" id="UP000762676"/>
    </source>
</evidence>
<dbReference type="PANTHER" id="PTHR47968:SF75">
    <property type="entry name" value="CENTROMERE-ASSOCIATED PROTEIN E"/>
    <property type="match status" value="1"/>
</dbReference>
<feature type="compositionally biased region" description="Low complexity" evidence="4">
    <location>
        <begin position="440"/>
        <end position="454"/>
    </location>
</feature>
<dbReference type="PANTHER" id="PTHR47968">
    <property type="entry name" value="CENTROMERE PROTEIN E"/>
    <property type="match status" value="1"/>
</dbReference>
<dbReference type="InterPro" id="IPR027417">
    <property type="entry name" value="P-loop_NTPase"/>
</dbReference>
<name>A0AAV4I8E2_9GAST</name>
<keyword evidence="2" id="KW-0505">Motor protein</keyword>
<evidence type="ECO:0000256" key="1">
    <source>
        <dbReference type="ARBA" id="ARBA00023054"/>
    </source>
</evidence>
<evidence type="ECO:0000256" key="2">
    <source>
        <dbReference type="ARBA" id="ARBA00023175"/>
    </source>
</evidence>
<feature type="coiled-coil region" evidence="3">
    <location>
        <begin position="84"/>
        <end position="114"/>
    </location>
</feature>
<feature type="compositionally biased region" description="Polar residues" evidence="4">
    <location>
        <begin position="697"/>
        <end position="721"/>
    </location>
</feature>
<reference evidence="6 7" key="1">
    <citation type="journal article" date="2021" name="Elife">
        <title>Chloroplast acquisition without the gene transfer in kleptoplastic sea slugs, Plakobranchus ocellatus.</title>
        <authorList>
            <person name="Maeda T."/>
            <person name="Takahashi S."/>
            <person name="Yoshida T."/>
            <person name="Shimamura S."/>
            <person name="Takaki Y."/>
            <person name="Nagai Y."/>
            <person name="Toyoda A."/>
            <person name="Suzuki Y."/>
            <person name="Arimoto A."/>
            <person name="Ishii H."/>
            <person name="Satoh N."/>
            <person name="Nishiyama T."/>
            <person name="Hasebe M."/>
            <person name="Maruyama T."/>
            <person name="Minagawa J."/>
            <person name="Obokata J."/>
            <person name="Shigenobu S."/>
        </authorList>
    </citation>
    <scope>NUCLEOTIDE SEQUENCE [LARGE SCALE GENOMIC DNA]</scope>
</reference>
<dbReference type="EMBL" id="BMAT01006097">
    <property type="protein sequence ID" value="GFS06205.1"/>
    <property type="molecule type" value="Genomic_DNA"/>
</dbReference>
<accession>A0AAV4I8E2</accession>
<keyword evidence="5" id="KW-0732">Signal</keyword>
<dbReference type="InterPro" id="IPR027640">
    <property type="entry name" value="Kinesin-like_fam"/>
</dbReference>
<gene>
    <name evidence="6" type="ORF">ElyMa_002959500</name>
</gene>
<dbReference type="Proteomes" id="UP000762676">
    <property type="component" value="Unassembled WGS sequence"/>
</dbReference>
<comment type="caution">
    <text evidence="6">The sequence shown here is derived from an EMBL/GenBank/DDBJ whole genome shotgun (WGS) entry which is preliminary data.</text>
</comment>